<gene>
    <name evidence="2" type="ORF">B9479_005021</name>
</gene>
<sequence length="351" mass="39547">MPTQQLKPTRDKTPVPVAMTQDELDSDSDSDSDISSDEDDDDIPEDDDISANNLNDGYAKCVEAGEMDQSSLPAQKDEFWSAYLLEPLENHASRLALKTTPLPDVTRERLAELLDFVFGSKRLNYFWTVYPISKRVRKRLLGLWAIYMPVNVQALLAGQEPPSIDEIRAIVDANGMCCNEDGDRLDELEGRGEAQHRSLGAYWKVAFTVAADDEDDAEDEEEDVGAVEPLPVLLYTGQTATVKPTGKSMGFRSRWRAHAKYVYDRERMAAQDSIYTARFLQKKESYRMAFAAIVTVPVPVGTKLDIPFRNAVKFFARLSEAVCHGAFTTIYHAPNSRRTREHRTFWLDGPP</sequence>
<dbReference type="AlphaFoldDB" id="A0A5D3ASG3"/>
<evidence type="ECO:0000313" key="2">
    <source>
        <dbReference type="EMBL" id="TYJ54355.1"/>
    </source>
</evidence>
<comment type="caution">
    <text evidence="2">The sequence shown here is derived from an EMBL/GenBank/DDBJ whole genome shotgun (WGS) entry which is preliminary data.</text>
</comment>
<proteinExistence type="predicted"/>
<protein>
    <submittedName>
        <fullName evidence="2">Uncharacterized protein</fullName>
    </submittedName>
</protein>
<dbReference type="Proteomes" id="UP000322245">
    <property type="component" value="Unassembled WGS sequence"/>
</dbReference>
<evidence type="ECO:0000256" key="1">
    <source>
        <dbReference type="SAM" id="MobiDB-lite"/>
    </source>
</evidence>
<keyword evidence="3" id="KW-1185">Reference proteome</keyword>
<name>A0A5D3ASG3_9TREE</name>
<feature type="compositionally biased region" description="Acidic residues" evidence="1">
    <location>
        <begin position="22"/>
        <end position="49"/>
    </location>
</feature>
<feature type="region of interest" description="Disordered" evidence="1">
    <location>
        <begin position="1"/>
        <end position="54"/>
    </location>
</feature>
<organism evidence="2 3">
    <name type="scientific">Cryptococcus floricola</name>
    <dbReference type="NCBI Taxonomy" id="2591691"/>
    <lineage>
        <taxon>Eukaryota</taxon>
        <taxon>Fungi</taxon>
        <taxon>Dikarya</taxon>
        <taxon>Basidiomycota</taxon>
        <taxon>Agaricomycotina</taxon>
        <taxon>Tremellomycetes</taxon>
        <taxon>Tremellales</taxon>
        <taxon>Cryptococcaceae</taxon>
        <taxon>Cryptococcus</taxon>
    </lineage>
</organism>
<reference evidence="2 3" key="1">
    <citation type="submission" date="2017-05" db="EMBL/GenBank/DDBJ databases">
        <title>The Genome Sequence of Tsuchiyaea wingfieldii DSM 27421.</title>
        <authorList>
            <person name="Cuomo C."/>
            <person name="Passer A."/>
            <person name="Billmyre B."/>
            <person name="Heitman J."/>
        </authorList>
    </citation>
    <scope>NUCLEOTIDE SEQUENCE [LARGE SCALE GENOMIC DNA]</scope>
    <source>
        <strain evidence="2 3">DSM 27421</strain>
    </source>
</reference>
<evidence type="ECO:0000313" key="3">
    <source>
        <dbReference type="Proteomes" id="UP000322245"/>
    </source>
</evidence>
<dbReference type="EMBL" id="NIDF01000063">
    <property type="protein sequence ID" value="TYJ54355.1"/>
    <property type="molecule type" value="Genomic_DNA"/>
</dbReference>
<accession>A0A5D3ASG3</accession>